<name>A0A6C0LIJ8_9ZZZZ</name>
<evidence type="ECO:0000313" key="1">
    <source>
        <dbReference type="EMBL" id="QHU28992.1"/>
    </source>
</evidence>
<dbReference type="EMBL" id="MN740479">
    <property type="protein sequence ID" value="QHU28992.1"/>
    <property type="molecule type" value="Genomic_DNA"/>
</dbReference>
<dbReference type="Pfam" id="PF03013">
    <property type="entry name" value="Pyr_excise"/>
    <property type="match status" value="1"/>
</dbReference>
<accession>A0A6C0LIJ8</accession>
<dbReference type="InterPro" id="IPR004260">
    <property type="entry name" value="Pyr-dimer_DNA_glycosylase"/>
</dbReference>
<proteinExistence type="predicted"/>
<sequence length="169" mass="20365">MDIFVLSLCPYLCAIYHCDKHVVKMILETAQMLSVTHYLCSNSPHKNLYKRTKAFANHPCTKWIRESTGNYKWIYVLFRELCNEYTYRYNKIHSCESRFIEIFNEIPELIPEGNITKFAQAMFDDVKHKNPIIAYRDYYIKYKKDFCIWTKRPVPFWFSCKCNNVIKNI</sequence>
<reference evidence="1" key="1">
    <citation type="journal article" date="2020" name="Nature">
        <title>Giant virus diversity and host interactions through global metagenomics.</title>
        <authorList>
            <person name="Schulz F."/>
            <person name="Roux S."/>
            <person name="Paez-Espino D."/>
            <person name="Jungbluth S."/>
            <person name="Walsh D.A."/>
            <person name="Denef V.J."/>
            <person name="McMahon K.D."/>
            <person name="Konstantinidis K.T."/>
            <person name="Eloe-Fadrosh E.A."/>
            <person name="Kyrpides N.C."/>
            <person name="Woyke T."/>
        </authorList>
    </citation>
    <scope>NUCLEOTIDE SEQUENCE</scope>
    <source>
        <strain evidence="1">GVMAG-M-3300027791-30</strain>
    </source>
</reference>
<protein>
    <submittedName>
        <fullName evidence="1">Uncharacterized protein</fullName>
    </submittedName>
</protein>
<dbReference type="AlphaFoldDB" id="A0A6C0LIJ8"/>
<organism evidence="1">
    <name type="scientific">viral metagenome</name>
    <dbReference type="NCBI Taxonomy" id="1070528"/>
    <lineage>
        <taxon>unclassified sequences</taxon>
        <taxon>metagenomes</taxon>
        <taxon>organismal metagenomes</taxon>
    </lineage>
</organism>